<evidence type="ECO:0000313" key="3">
    <source>
        <dbReference type="Proteomes" id="UP000683360"/>
    </source>
</evidence>
<evidence type="ECO:0000256" key="1">
    <source>
        <dbReference type="SAM" id="Coils"/>
    </source>
</evidence>
<reference evidence="2" key="1">
    <citation type="submission" date="2021-03" db="EMBL/GenBank/DDBJ databases">
        <authorList>
            <person name="Bekaert M."/>
        </authorList>
    </citation>
    <scope>NUCLEOTIDE SEQUENCE</scope>
</reference>
<feature type="coiled-coil region" evidence="1">
    <location>
        <begin position="98"/>
        <end position="156"/>
    </location>
</feature>
<organism evidence="2 3">
    <name type="scientific">Mytilus edulis</name>
    <name type="common">Blue mussel</name>
    <dbReference type="NCBI Taxonomy" id="6550"/>
    <lineage>
        <taxon>Eukaryota</taxon>
        <taxon>Metazoa</taxon>
        <taxon>Spiralia</taxon>
        <taxon>Lophotrochozoa</taxon>
        <taxon>Mollusca</taxon>
        <taxon>Bivalvia</taxon>
        <taxon>Autobranchia</taxon>
        <taxon>Pteriomorphia</taxon>
        <taxon>Mytilida</taxon>
        <taxon>Mytiloidea</taxon>
        <taxon>Mytilidae</taxon>
        <taxon>Mytilinae</taxon>
        <taxon>Mytilus</taxon>
    </lineage>
</organism>
<comment type="caution">
    <text evidence="2">The sequence shown here is derived from an EMBL/GenBank/DDBJ whole genome shotgun (WGS) entry which is preliminary data.</text>
</comment>
<dbReference type="OrthoDB" id="6193391at2759"/>
<sequence length="161" mass="19261">MAGVLPILSSTVQEYEDEGSSDLLATLGNGNLDMGTASRKRRRIAAKYHPEDIQECFHKVHRQFNNPTITDLENSLDETQGTPRKKKFDELELENIGLQDANRRERQIIESMKQNREEVFLRLIQMKNEEMRRCLQEKDEEMRRRLQEKYEEIRRRLQRKR</sequence>
<name>A0A8S3QLU5_MYTED</name>
<dbReference type="Proteomes" id="UP000683360">
    <property type="component" value="Unassembled WGS sequence"/>
</dbReference>
<dbReference type="AlphaFoldDB" id="A0A8S3QLU5"/>
<protein>
    <submittedName>
        <fullName evidence="2">Uncharacterized protein</fullName>
    </submittedName>
</protein>
<proteinExistence type="predicted"/>
<keyword evidence="1" id="KW-0175">Coiled coil</keyword>
<gene>
    <name evidence="2" type="ORF">MEDL_12305</name>
</gene>
<keyword evidence="3" id="KW-1185">Reference proteome</keyword>
<accession>A0A8S3QLU5</accession>
<dbReference type="EMBL" id="CAJPWZ010000649">
    <property type="protein sequence ID" value="CAG2197508.1"/>
    <property type="molecule type" value="Genomic_DNA"/>
</dbReference>
<evidence type="ECO:0000313" key="2">
    <source>
        <dbReference type="EMBL" id="CAG2197508.1"/>
    </source>
</evidence>